<organism evidence="3 4">
    <name type="scientific">Microvirga aerophila</name>
    <dbReference type="NCBI Taxonomy" id="670291"/>
    <lineage>
        <taxon>Bacteria</taxon>
        <taxon>Pseudomonadati</taxon>
        <taxon>Pseudomonadota</taxon>
        <taxon>Alphaproteobacteria</taxon>
        <taxon>Hyphomicrobiales</taxon>
        <taxon>Methylobacteriaceae</taxon>
        <taxon>Microvirga</taxon>
    </lineage>
</organism>
<feature type="transmembrane region" description="Helical" evidence="1">
    <location>
        <begin position="41"/>
        <end position="61"/>
    </location>
</feature>
<keyword evidence="1" id="KW-0812">Transmembrane</keyword>
<dbReference type="Proteomes" id="UP000321085">
    <property type="component" value="Unassembled WGS sequence"/>
</dbReference>
<evidence type="ECO:0000313" key="3">
    <source>
        <dbReference type="EMBL" id="GEO16710.1"/>
    </source>
</evidence>
<keyword evidence="1" id="KW-0472">Membrane</keyword>
<feature type="transmembrane region" description="Helical" evidence="1">
    <location>
        <begin position="100"/>
        <end position="117"/>
    </location>
</feature>
<dbReference type="RefSeq" id="WP_147022069.1">
    <property type="nucleotide sequence ID" value="NZ_BJYU01000072.1"/>
</dbReference>
<reference evidence="3 4" key="1">
    <citation type="submission" date="2019-07" db="EMBL/GenBank/DDBJ databases">
        <title>Whole genome shotgun sequence of Microvirga aerophila NBRC 106136.</title>
        <authorList>
            <person name="Hosoyama A."/>
            <person name="Uohara A."/>
            <person name="Ohji S."/>
            <person name="Ichikawa N."/>
        </authorList>
    </citation>
    <scope>NUCLEOTIDE SEQUENCE [LARGE SCALE GENOMIC DNA]</scope>
    <source>
        <strain evidence="3 4">NBRC 106136</strain>
    </source>
</reference>
<proteinExistence type="predicted"/>
<protein>
    <recommendedName>
        <fullName evidence="2">DUF1468 domain-containing protein</fullName>
    </recommendedName>
</protein>
<name>A0A512BXN0_9HYPH</name>
<evidence type="ECO:0000313" key="4">
    <source>
        <dbReference type="Proteomes" id="UP000321085"/>
    </source>
</evidence>
<feature type="transmembrane region" description="Helical" evidence="1">
    <location>
        <begin position="146"/>
        <end position="165"/>
    </location>
</feature>
<gene>
    <name evidence="3" type="ORF">MAE02_44060</name>
</gene>
<evidence type="ECO:0000259" key="2">
    <source>
        <dbReference type="Pfam" id="PF07331"/>
    </source>
</evidence>
<dbReference type="Pfam" id="PF07331">
    <property type="entry name" value="TctB"/>
    <property type="match status" value="1"/>
</dbReference>
<evidence type="ECO:0000256" key="1">
    <source>
        <dbReference type="SAM" id="Phobius"/>
    </source>
</evidence>
<accession>A0A512BXN0</accession>
<sequence>MWAIVKNDTRLVPGILTGALGFWLCWLGNEMPRPTGWSSAPGLFPVIIGAGLVLMAIALLIERQRILRLEAQKRLEPKHETLLEAKMEEILAEPPMTRTAILRVIAITAVIGLYILALKFLQFEVATFAFLAMCMFAFGERSIIKILVISVLVTIGISMAFVYFLETLLPGNGSIVDSILYG</sequence>
<keyword evidence="4" id="KW-1185">Reference proteome</keyword>
<keyword evidence="1" id="KW-1133">Transmembrane helix</keyword>
<dbReference type="InterPro" id="IPR009936">
    <property type="entry name" value="DUF1468"/>
</dbReference>
<comment type="caution">
    <text evidence="3">The sequence shown here is derived from an EMBL/GenBank/DDBJ whole genome shotgun (WGS) entry which is preliminary data.</text>
</comment>
<dbReference type="AlphaFoldDB" id="A0A512BXN0"/>
<feature type="transmembrane region" description="Helical" evidence="1">
    <location>
        <begin position="12"/>
        <end position="29"/>
    </location>
</feature>
<feature type="domain" description="DUF1468" evidence="2">
    <location>
        <begin position="20"/>
        <end position="170"/>
    </location>
</feature>
<dbReference type="EMBL" id="BJYU01000072">
    <property type="protein sequence ID" value="GEO16710.1"/>
    <property type="molecule type" value="Genomic_DNA"/>
</dbReference>